<reference evidence="15" key="1">
    <citation type="journal article" date="2020" name="Stud. Mycol.">
        <title>101 Dothideomycetes genomes: a test case for predicting lifestyles and emergence of pathogens.</title>
        <authorList>
            <person name="Haridas S."/>
            <person name="Albert R."/>
            <person name="Binder M."/>
            <person name="Bloem J."/>
            <person name="Labutti K."/>
            <person name="Salamov A."/>
            <person name="Andreopoulos B."/>
            <person name="Baker S."/>
            <person name="Barry K."/>
            <person name="Bills G."/>
            <person name="Bluhm B."/>
            <person name="Cannon C."/>
            <person name="Castanera R."/>
            <person name="Culley D."/>
            <person name="Daum C."/>
            <person name="Ezra D."/>
            <person name="Gonzalez J."/>
            <person name="Henrissat B."/>
            <person name="Kuo A."/>
            <person name="Liang C."/>
            <person name="Lipzen A."/>
            <person name="Lutzoni F."/>
            <person name="Magnuson J."/>
            <person name="Mondo S."/>
            <person name="Nolan M."/>
            <person name="Ohm R."/>
            <person name="Pangilinan J."/>
            <person name="Park H.-J."/>
            <person name="Ramirez L."/>
            <person name="Alfaro M."/>
            <person name="Sun H."/>
            <person name="Tritt A."/>
            <person name="Yoshinaga Y."/>
            <person name="Zwiers L.-H."/>
            <person name="Turgeon B."/>
            <person name="Goodwin S."/>
            <person name="Spatafora J."/>
            <person name="Crous P."/>
            <person name="Grigoriev I."/>
        </authorList>
    </citation>
    <scope>NUCLEOTIDE SEQUENCE</scope>
    <source>
        <strain evidence="15">CBS 130266</strain>
    </source>
</reference>
<name>A0A9P4TY96_9PEZI</name>
<keyword evidence="5 13" id="KW-0752">Steroid biosynthesis</keyword>
<keyword evidence="16" id="KW-1185">Reference proteome</keyword>
<evidence type="ECO:0000256" key="5">
    <source>
        <dbReference type="ARBA" id="ARBA00022955"/>
    </source>
</evidence>
<comment type="similarity">
    <text evidence="11 12 13">Belongs to the class I-like SAM-binding methyltransferase superfamily. Erg6/SMT family.</text>
</comment>
<evidence type="ECO:0000256" key="13">
    <source>
        <dbReference type="RuleBase" id="RU362025"/>
    </source>
</evidence>
<dbReference type="AlphaFoldDB" id="A0A9P4TY96"/>
<dbReference type="OrthoDB" id="540004at2759"/>
<feature type="domain" description="SAM-dependent methyltransferase Erg6/SMT-type" evidence="14">
    <location>
        <begin position="81"/>
        <end position="376"/>
    </location>
</feature>
<dbReference type="InterPro" id="IPR050447">
    <property type="entry name" value="Erg6_SMT_methyltransf"/>
</dbReference>
<dbReference type="InterPro" id="IPR030384">
    <property type="entry name" value="MeTrfase_SMT"/>
</dbReference>
<dbReference type="Gene3D" id="3.40.50.150">
    <property type="entry name" value="Vaccinia Virus protein VP39"/>
    <property type="match status" value="1"/>
</dbReference>
<sequence length="377" mass="42167">MAPIALEKEDRDRDAQFNKALHGKSAGDRGGITAMMGKNTEAQKAAVSEYFKHWDNKAAEVETEETRKARRDEYATLTRHYYNLATDLYEYGWGASFHFCRFAYGEPFRQAIARHEHYLAHSMGLQEGMQVLDVGCGVGGPAREMVKFTGCNVIGLNNNDYQIERATRYAEKEGLKDKLAFVKGDFMQMSFPANSFDAVYAIEATVHAPSLEGIYSQIFRVLKPGGAFGVYEWLMTDAYDNENPHHREIRLGIEQGNGISNMEKISVALKAMKDAGFELELHEDLADREDVAPWYWPLSGELKYIASLGDIPTILRMTKIGRSMIHRLLGAGEMIKIIPDGTAKTADSLALGADCLVAGAREKLFTPMYLMVARKPL</sequence>
<evidence type="ECO:0000313" key="15">
    <source>
        <dbReference type="EMBL" id="KAF2431209.1"/>
    </source>
</evidence>
<evidence type="ECO:0000256" key="4">
    <source>
        <dbReference type="ARBA" id="ARBA00022691"/>
    </source>
</evidence>
<dbReference type="InterPro" id="IPR029063">
    <property type="entry name" value="SAM-dependent_MTases_sf"/>
</dbReference>
<keyword evidence="8 13" id="KW-1207">Sterol metabolism</keyword>
<evidence type="ECO:0000256" key="2">
    <source>
        <dbReference type="ARBA" id="ARBA00022603"/>
    </source>
</evidence>
<dbReference type="Pfam" id="PF08498">
    <property type="entry name" value="Sterol_MT_C"/>
    <property type="match status" value="1"/>
</dbReference>
<keyword evidence="7 13" id="KW-0443">Lipid metabolism</keyword>
<dbReference type="GO" id="GO:0005783">
    <property type="term" value="C:endoplasmic reticulum"/>
    <property type="evidence" value="ECO:0007669"/>
    <property type="project" value="TreeGrafter"/>
</dbReference>
<organism evidence="15 16">
    <name type="scientific">Tothia fuscella</name>
    <dbReference type="NCBI Taxonomy" id="1048955"/>
    <lineage>
        <taxon>Eukaryota</taxon>
        <taxon>Fungi</taxon>
        <taxon>Dikarya</taxon>
        <taxon>Ascomycota</taxon>
        <taxon>Pezizomycotina</taxon>
        <taxon>Dothideomycetes</taxon>
        <taxon>Pleosporomycetidae</taxon>
        <taxon>Venturiales</taxon>
        <taxon>Cylindrosympodiaceae</taxon>
        <taxon>Tothia</taxon>
    </lineage>
</organism>
<dbReference type="PROSITE" id="PS51685">
    <property type="entry name" value="SAM_MT_ERG6_SMT"/>
    <property type="match status" value="1"/>
</dbReference>
<dbReference type="SUPFAM" id="SSF53335">
    <property type="entry name" value="S-adenosyl-L-methionine-dependent methyltransferases"/>
    <property type="match status" value="1"/>
</dbReference>
<dbReference type="GO" id="GO:0006696">
    <property type="term" value="P:ergosterol biosynthetic process"/>
    <property type="evidence" value="ECO:0007669"/>
    <property type="project" value="TreeGrafter"/>
</dbReference>
<evidence type="ECO:0000256" key="6">
    <source>
        <dbReference type="ARBA" id="ARBA00023011"/>
    </source>
</evidence>
<evidence type="ECO:0000256" key="3">
    <source>
        <dbReference type="ARBA" id="ARBA00022679"/>
    </source>
</evidence>
<evidence type="ECO:0000259" key="14">
    <source>
        <dbReference type="PROSITE" id="PS51685"/>
    </source>
</evidence>
<dbReference type="PANTHER" id="PTHR44068:SF1">
    <property type="entry name" value="HYPOTHETICAL LOC100005854"/>
    <property type="match status" value="1"/>
</dbReference>
<proteinExistence type="inferred from homology"/>
<dbReference type="Pfam" id="PF08241">
    <property type="entry name" value="Methyltransf_11"/>
    <property type="match status" value="1"/>
</dbReference>
<evidence type="ECO:0000256" key="1">
    <source>
        <dbReference type="ARBA" id="ARBA00022516"/>
    </source>
</evidence>
<evidence type="ECO:0000256" key="10">
    <source>
        <dbReference type="ARBA" id="ARBA00029435"/>
    </source>
</evidence>
<keyword evidence="9 13" id="KW-0753">Steroid metabolism</keyword>
<dbReference type="CDD" id="cd02440">
    <property type="entry name" value="AdoMet_MTases"/>
    <property type="match status" value="1"/>
</dbReference>
<dbReference type="EMBL" id="MU007033">
    <property type="protein sequence ID" value="KAF2431209.1"/>
    <property type="molecule type" value="Genomic_DNA"/>
</dbReference>
<evidence type="ECO:0000256" key="8">
    <source>
        <dbReference type="ARBA" id="ARBA00023166"/>
    </source>
</evidence>
<dbReference type="InterPro" id="IPR013705">
    <property type="entry name" value="Sterol_MeTrfase_C"/>
</dbReference>
<dbReference type="Proteomes" id="UP000800235">
    <property type="component" value="Unassembled WGS sequence"/>
</dbReference>
<evidence type="ECO:0000256" key="11">
    <source>
        <dbReference type="ARBA" id="ARBA00038188"/>
    </source>
</evidence>
<comment type="function">
    <text evidence="13">Catalyzes the transfer of methyl groups from S-adenosyl-methionine to the C-24 of sterols.</text>
</comment>
<dbReference type="FunFam" id="3.40.50.150:FF:000121">
    <property type="entry name" value="Sterol 24-C-methyltransferase"/>
    <property type="match status" value="1"/>
</dbReference>
<evidence type="ECO:0000256" key="9">
    <source>
        <dbReference type="ARBA" id="ARBA00023221"/>
    </source>
</evidence>
<dbReference type="GO" id="GO:0003838">
    <property type="term" value="F:sterol 24-C-methyltransferase activity"/>
    <property type="evidence" value="ECO:0007669"/>
    <property type="project" value="TreeGrafter"/>
</dbReference>
<gene>
    <name evidence="15" type="ORF">EJ08DRAFT_649021</name>
</gene>
<keyword evidence="6 13" id="KW-0756">Sterol biosynthesis</keyword>
<dbReference type="GO" id="GO:0032259">
    <property type="term" value="P:methylation"/>
    <property type="evidence" value="ECO:0007669"/>
    <property type="project" value="UniProtKB-KW"/>
</dbReference>
<comment type="caution">
    <text evidence="15">The sequence shown here is derived from an EMBL/GenBank/DDBJ whole genome shotgun (WGS) entry which is preliminary data.</text>
</comment>
<evidence type="ECO:0000256" key="12">
    <source>
        <dbReference type="PROSITE-ProRule" id="PRU01022"/>
    </source>
</evidence>
<dbReference type="InterPro" id="IPR013216">
    <property type="entry name" value="Methyltransf_11"/>
</dbReference>
<keyword evidence="4 12" id="KW-0949">S-adenosyl-L-methionine</keyword>
<accession>A0A9P4TY96</accession>
<dbReference type="PANTHER" id="PTHR44068">
    <property type="entry name" value="ZGC:194242"/>
    <property type="match status" value="1"/>
</dbReference>
<evidence type="ECO:0000256" key="7">
    <source>
        <dbReference type="ARBA" id="ARBA00023098"/>
    </source>
</evidence>
<keyword evidence="3 12" id="KW-0808">Transferase</keyword>
<keyword evidence="1 13" id="KW-0444">Lipid biosynthesis</keyword>
<dbReference type="EC" id="2.1.1.-" evidence="13"/>
<keyword evidence="2 12" id="KW-0489">Methyltransferase</keyword>
<protein>
    <recommendedName>
        <fullName evidence="13">Sterol 24-C-methyltransferase</fullName>
        <ecNumber evidence="13">2.1.1.-</ecNumber>
    </recommendedName>
    <alternativeName>
        <fullName evidence="13">Delta(24)-sterol C-methyltransferase</fullName>
    </alternativeName>
</protein>
<comment type="pathway">
    <text evidence="10">Steroid metabolism; ergosterol biosynthesis.</text>
</comment>
<evidence type="ECO:0000313" key="16">
    <source>
        <dbReference type="Proteomes" id="UP000800235"/>
    </source>
</evidence>